<gene>
    <name evidence="1" type="ORF">MAR_033351</name>
</gene>
<accession>A0ABY7GB47</accession>
<evidence type="ECO:0000313" key="2">
    <source>
        <dbReference type="Proteomes" id="UP001164746"/>
    </source>
</evidence>
<dbReference type="Proteomes" id="UP001164746">
    <property type="component" value="Chromosome 17"/>
</dbReference>
<dbReference type="EMBL" id="CP111028">
    <property type="protein sequence ID" value="WAR30809.1"/>
    <property type="molecule type" value="Genomic_DNA"/>
</dbReference>
<proteinExistence type="predicted"/>
<evidence type="ECO:0000313" key="1">
    <source>
        <dbReference type="EMBL" id="WAR30809.1"/>
    </source>
</evidence>
<protein>
    <submittedName>
        <fullName evidence="1">Uncharacterized protein</fullName>
    </submittedName>
</protein>
<sequence>MASESRVVLEDRCGDFREQGWCGRQMWGTSESLVRVEDRCGDFREQGWCGRHICRLQRAGLGWKTDGGLQRTGLAWKTDRGIRELGEMKVGCDISVRLIALDLAESRGEMVISDWTTVIFTNLVWSTVENEEEALLEDTTLRYTRKVQSHLQNKQNHIHIKQVQLKHLLLFCKERGPDRGHSYTLCEDFKSISICSKMYKLLFSYLIELHIGMLRAKGLDVSKHRGNSAAKFILFDFSIGSSGDD</sequence>
<organism evidence="1 2">
    <name type="scientific">Mya arenaria</name>
    <name type="common">Soft-shell clam</name>
    <dbReference type="NCBI Taxonomy" id="6604"/>
    <lineage>
        <taxon>Eukaryota</taxon>
        <taxon>Metazoa</taxon>
        <taxon>Spiralia</taxon>
        <taxon>Lophotrochozoa</taxon>
        <taxon>Mollusca</taxon>
        <taxon>Bivalvia</taxon>
        <taxon>Autobranchia</taxon>
        <taxon>Heteroconchia</taxon>
        <taxon>Euheterodonta</taxon>
        <taxon>Imparidentia</taxon>
        <taxon>Neoheterodontei</taxon>
        <taxon>Myida</taxon>
        <taxon>Myoidea</taxon>
        <taxon>Myidae</taxon>
        <taxon>Mya</taxon>
    </lineage>
</organism>
<name>A0ABY7GB47_MYAAR</name>
<reference evidence="1" key="1">
    <citation type="submission" date="2022-11" db="EMBL/GenBank/DDBJ databases">
        <title>Centuries of genome instability and evolution in soft-shell clam transmissible cancer (bioRxiv).</title>
        <authorList>
            <person name="Hart S.F.M."/>
            <person name="Yonemitsu M.A."/>
            <person name="Giersch R.M."/>
            <person name="Beal B.F."/>
            <person name="Arriagada G."/>
            <person name="Davis B.W."/>
            <person name="Ostrander E.A."/>
            <person name="Goff S.P."/>
            <person name="Metzger M.J."/>
        </authorList>
    </citation>
    <scope>NUCLEOTIDE SEQUENCE</scope>
    <source>
        <strain evidence="1">MELC-2E11</strain>
        <tissue evidence="1">Siphon/mantle</tissue>
    </source>
</reference>
<keyword evidence="2" id="KW-1185">Reference proteome</keyword>